<dbReference type="RefSeq" id="WP_175488844.1">
    <property type="nucleotide sequence ID" value="NZ_FNGI01000013.1"/>
</dbReference>
<name>A0A1G9R152_9GAMM</name>
<feature type="domain" description="DUF4123" evidence="2">
    <location>
        <begin position="30"/>
        <end position="133"/>
    </location>
</feature>
<keyword evidence="4" id="KW-1185">Reference proteome</keyword>
<evidence type="ECO:0000313" key="3">
    <source>
        <dbReference type="EMBL" id="SDM16978.1"/>
    </source>
</evidence>
<evidence type="ECO:0000256" key="1">
    <source>
        <dbReference type="SAM" id="MobiDB-lite"/>
    </source>
</evidence>
<organism evidence="3 4">
    <name type="scientific">Modicisalibacter muralis</name>
    <dbReference type="NCBI Taxonomy" id="119000"/>
    <lineage>
        <taxon>Bacteria</taxon>
        <taxon>Pseudomonadati</taxon>
        <taxon>Pseudomonadota</taxon>
        <taxon>Gammaproteobacteria</taxon>
        <taxon>Oceanospirillales</taxon>
        <taxon>Halomonadaceae</taxon>
        <taxon>Modicisalibacter</taxon>
    </lineage>
</organism>
<dbReference type="InterPro" id="IPR025391">
    <property type="entry name" value="DUF4123"/>
</dbReference>
<evidence type="ECO:0000259" key="2">
    <source>
        <dbReference type="Pfam" id="PF13503"/>
    </source>
</evidence>
<dbReference type="EMBL" id="FNGI01000013">
    <property type="protein sequence ID" value="SDM16978.1"/>
    <property type="molecule type" value="Genomic_DNA"/>
</dbReference>
<dbReference type="AlphaFoldDB" id="A0A1G9R152"/>
<feature type="region of interest" description="Disordered" evidence="1">
    <location>
        <begin position="202"/>
        <end position="221"/>
    </location>
</feature>
<proteinExistence type="predicted"/>
<dbReference type="STRING" id="119000.SAMN05661010_03548"/>
<accession>A0A1G9R152</accession>
<protein>
    <recommendedName>
        <fullName evidence="2">DUF4123 domain-containing protein</fullName>
    </recommendedName>
</protein>
<evidence type="ECO:0000313" key="4">
    <source>
        <dbReference type="Proteomes" id="UP000198654"/>
    </source>
</evidence>
<reference evidence="3 4" key="1">
    <citation type="submission" date="2016-10" db="EMBL/GenBank/DDBJ databases">
        <authorList>
            <person name="de Groot N.N."/>
        </authorList>
    </citation>
    <scope>NUCLEOTIDE SEQUENCE [LARGE SCALE GENOMIC DNA]</scope>
    <source>
        <strain evidence="3 4">DSM 14789</strain>
    </source>
</reference>
<gene>
    <name evidence="3" type="ORF">SAMN05661010_03548</name>
</gene>
<dbReference type="Pfam" id="PF13503">
    <property type="entry name" value="DUF4123"/>
    <property type="match status" value="1"/>
</dbReference>
<dbReference type="Proteomes" id="UP000198654">
    <property type="component" value="Unassembled WGS sequence"/>
</dbReference>
<sequence>MTAISAKSLVELLGDDDEQSHWLILEETGQTLPALYSLSPAPDYEWLFLHTPYAGLLKRSPLVLRLDTVAREIRQAFENDPRQGDFSGIVVSSHHPHDAVLAHLRRCLEVRFYGNRRAMLRYYYPAIAACLFAPDSKPHRQWLGPLDQWVWFGTTTQRLDEQPQWHALRDDTDTQAIASDESSRPITLSNGQENALEQHIRTSQATERTTHYHYHREGSLT</sequence>